<keyword evidence="14" id="KW-1185">Reference proteome</keyword>
<gene>
    <name evidence="9" type="primary">ung</name>
    <name evidence="13" type="ORF">GCM10023338_01120</name>
</gene>
<dbReference type="Proteomes" id="UP001500631">
    <property type="component" value="Unassembled WGS sequence"/>
</dbReference>
<keyword evidence="8 9" id="KW-0234">DNA repair</keyword>
<dbReference type="NCBIfam" id="NF003591">
    <property type="entry name" value="PRK05254.1-4"/>
    <property type="match status" value="1"/>
</dbReference>
<dbReference type="SMART" id="SM00987">
    <property type="entry name" value="UreE_C"/>
    <property type="match status" value="1"/>
</dbReference>
<evidence type="ECO:0000313" key="13">
    <source>
        <dbReference type="EMBL" id="GAA5093705.1"/>
    </source>
</evidence>
<comment type="caution">
    <text evidence="13">The sequence shown here is derived from an EMBL/GenBank/DDBJ whole genome shotgun (WGS) entry which is preliminary data.</text>
</comment>
<evidence type="ECO:0000256" key="4">
    <source>
        <dbReference type="ARBA" id="ARBA00012030"/>
    </source>
</evidence>
<comment type="subcellular location">
    <subcellularLocation>
        <location evidence="9">Cytoplasm</location>
    </subcellularLocation>
</comment>
<accession>A0ABP9MDC4</accession>
<dbReference type="SUPFAM" id="SSF52141">
    <property type="entry name" value="Uracil-DNA glycosylase-like"/>
    <property type="match status" value="1"/>
</dbReference>
<evidence type="ECO:0000256" key="7">
    <source>
        <dbReference type="ARBA" id="ARBA00022801"/>
    </source>
</evidence>
<evidence type="ECO:0000256" key="10">
    <source>
        <dbReference type="PROSITE-ProRule" id="PRU10072"/>
    </source>
</evidence>
<dbReference type="InterPro" id="IPR018085">
    <property type="entry name" value="Ura-DNA_Glyclase_AS"/>
</dbReference>
<comment type="function">
    <text evidence="2 9 11">Excises uracil residues from the DNA which can arise as a result of misincorporation of dUMP residues by DNA polymerase or due to deamination of cytosine.</text>
</comment>
<name>A0ABP9MDC4_9GAMM</name>
<evidence type="ECO:0000256" key="3">
    <source>
        <dbReference type="ARBA" id="ARBA00008184"/>
    </source>
</evidence>
<dbReference type="PANTHER" id="PTHR11264">
    <property type="entry name" value="URACIL-DNA GLYCOSYLASE"/>
    <property type="match status" value="1"/>
</dbReference>
<sequence>MTYFPQNSWQNFLQAEFNKTYFNEITQHLLNASQQNITIYPPDNERYSAYHLTPLDQVKVVILGQDPYHGPHQANGLAFSVHPDVKIPPSLRNIYKELEQDIEGFKAPQHGCLINWAKQGVFLLNTSLTVEASKAGSHAHIGWQTLTDATIQIINQQCKHIVFILWGSHAQKKITLIDETKHCIITSAHPSPLSAYRGFFGSKPFSQANRYLIQHQHKPIDWKNL</sequence>
<dbReference type="RefSeq" id="WP_077925993.1">
    <property type="nucleotide sequence ID" value="NZ_BAABKE010000001.1"/>
</dbReference>
<evidence type="ECO:0000256" key="6">
    <source>
        <dbReference type="ARBA" id="ARBA00022763"/>
    </source>
</evidence>
<evidence type="ECO:0000313" key="14">
    <source>
        <dbReference type="Proteomes" id="UP001500631"/>
    </source>
</evidence>
<dbReference type="InterPro" id="IPR005122">
    <property type="entry name" value="Uracil-DNA_glycosylase-like"/>
</dbReference>
<dbReference type="CDD" id="cd10027">
    <property type="entry name" value="UDG-F1-like"/>
    <property type="match status" value="1"/>
</dbReference>
<dbReference type="SMART" id="SM00986">
    <property type="entry name" value="UDG"/>
    <property type="match status" value="1"/>
</dbReference>
<dbReference type="EC" id="3.2.2.27" evidence="4 9"/>
<dbReference type="NCBIfam" id="NF003589">
    <property type="entry name" value="PRK05254.1-2"/>
    <property type="match status" value="1"/>
</dbReference>
<comment type="catalytic activity">
    <reaction evidence="1 9 11">
        <text>Hydrolyzes single-stranded DNA or mismatched double-stranded DNA and polynucleotides, releasing free uracil.</text>
        <dbReference type="EC" id="3.2.2.27"/>
    </reaction>
</comment>
<comment type="similarity">
    <text evidence="3 9 11">Belongs to the uracil-DNA glycosylase (UDG) superfamily. UNG family.</text>
</comment>
<dbReference type="EMBL" id="BAABKE010000001">
    <property type="protein sequence ID" value="GAA5093705.1"/>
    <property type="molecule type" value="Genomic_DNA"/>
</dbReference>
<keyword evidence="7 9" id="KW-0378">Hydrolase</keyword>
<keyword evidence="6 9" id="KW-0227">DNA damage</keyword>
<evidence type="ECO:0000256" key="2">
    <source>
        <dbReference type="ARBA" id="ARBA00002631"/>
    </source>
</evidence>
<reference evidence="14" key="1">
    <citation type="journal article" date="2019" name="Int. J. Syst. Evol. Microbiol.">
        <title>The Global Catalogue of Microorganisms (GCM) 10K type strain sequencing project: providing services to taxonomists for standard genome sequencing and annotation.</title>
        <authorList>
            <consortium name="The Broad Institute Genomics Platform"/>
            <consortium name="The Broad Institute Genome Sequencing Center for Infectious Disease"/>
            <person name="Wu L."/>
            <person name="Ma J."/>
        </authorList>
    </citation>
    <scope>NUCLEOTIDE SEQUENCE [LARGE SCALE GENOMIC DNA]</scope>
    <source>
        <strain evidence="14">JCM 18424</strain>
    </source>
</reference>
<feature type="domain" description="Uracil-DNA glycosylase-like" evidence="12">
    <location>
        <begin position="51"/>
        <end position="212"/>
    </location>
</feature>
<evidence type="ECO:0000256" key="11">
    <source>
        <dbReference type="RuleBase" id="RU003780"/>
    </source>
</evidence>
<proteinExistence type="inferred from homology"/>
<dbReference type="NCBIfam" id="TIGR00628">
    <property type="entry name" value="ung"/>
    <property type="match status" value="1"/>
</dbReference>
<evidence type="ECO:0000256" key="9">
    <source>
        <dbReference type="HAMAP-Rule" id="MF_00148"/>
    </source>
</evidence>
<dbReference type="NCBIfam" id="NF003592">
    <property type="entry name" value="PRK05254.1-5"/>
    <property type="match status" value="1"/>
</dbReference>
<feature type="active site" description="Proton acceptor" evidence="9 10">
    <location>
        <position position="66"/>
    </location>
</feature>
<protein>
    <recommendedName>
        <fullName evidence="5 9">Uracil-DNA glycosylase</fullName>
        <shortName evidence="9">UDG</shortName>
        <ecNumber evidence="4 9">3.2.2.27</ecNumber>
    </recommendedName>
</protein>
<dbReference type="Pfam" id="PF03167">
    <property type="entry name" value="UDG"/>
    <property type="match status" value="1"/>
</dbReference>
<dbReference type="InterPro" id="IPR002043">
    <property type="entry name" value="UDG_fam1"/>
</dbReference>
<dbReference type="InterPro" id="IPR036895">
    <property type="entry name" value="Uracil-DNA_glycosylase-like_sf"/>
</dbReference>
<evidence type="ECO:0000256" key="8">
    <source>
        <dbReference type="ARBA" id="ARBA00023204"/>
    </source>
</evidence>
<dbReference type="Gene3D" id="3.40.470.10">
    <property type="entry name" value="Uracil-DNA glycosylase-like domain"/>
    <property type="match status" value="1"/>
</dbReference>
<dbReference type="NCBIfam" id="NF003588">
    <property type="entry name" value="PRK05254.1-1"/>
    <property type="match status" value="1"/>
</dbReference>
<organism evidence="13 14">
    <name type="scientific">Wohlfahrtiimonas larvae</name>
    <dbReference type="NCBI Taxonomy" id="1157986"/>
    <lineage>
        <taxon>Bacteria</taxon>
        <taxon>Pseudomonadati</taxon>
        <taxon>Pseudomonadota</taxon>
        <taxon>Gammaproteobacteria</taxon>
        <taxon>Cardiobacteriales</taxon>
        <taxon>Ignatzschineriaceae</taxon>
        <taxon>Wohlfahrtiimonas</taxon>
    </lineage>
</organism>
<evidence type="ECO:0000256" key="1">
    <source>
        <dbReference type="ARBA" id="ARBA00001400"/>
    </source>
</evidence>
<dbReference type="PANTHER" id="PTHR11264:SF0">
    <property type="entry name" value="URACIL-DNA GLYCOSYLASE"/>
    <property type="match status" value="1"/>
</dbReference>
<evidence type="ECO:0000259" key="12">
    <source>
        <dbReference type="SMART" id="SM00986"/>
    </source>
</evidence>
<dbReference type="PROSITE" id="PS00130">
    <property type="entry name" value="U_DNA_GLYCOSYLASE"/>
    <property type="match status" value="1"/>
</dbReference>
<dbReference type="HAMAP" id="MF_00148">
    <property type="entry name" value="UDG"/>
    <property type="match status" value="1"/>
</dbReference>
<evidence type="ECO:0000256" key="5">
    <source>
        <dbReference type="ARBA" id="ARBA00018429"/>
    </source>
</evidence>
<keyword evidence="9" id="KW-0963">Cytoplasm</keyword>